<accession>A0A8H4Q0L0</accession>
<name>A0A8H4Q0L0_9HYPO</name>
<evidence type="ECO:0000313" key="2">
    <source>
        <dbReference type="Proteomes" id="UP000562929"/>
    </source>
</evidence>
<reference evidence="1 2" key="1">
    <citation type="journal article" date="2020" name="G3 (Bethesda)">
        <title>Genetic Underpinnings of Host Manipulation by Ophiocordyceps as Revealed by Comparative Transcriptomics.</title>
        <authorList>
            <person name="Will I."/>
            <person name="Das B."/>
            <person name="Trinh T."/>
            <person name="Brachmann A."/>
            <person name="Ohm R.A."/>
            <person name="de Bekker C."/>
        </authorList>
    </citation>
    <scope>NUCLEOTIDE SEQUENCE [LARGE SCALE GENOMIC DNA]</scope>
    <source>
        <strain evidence="1 2">EC05</strain>
    </source>
</reference>
<keyword evidence="2" id="KW-1185">Reference proteome</keyword>
<dbReference type="Proteomes" id="UP000562929">
    <property type="component" value="Unassembled WGS sequence"/>
</dbReference>
<sequence>MSLSVVFEMAVPSTFRYWRECTLFFLRDLLQRQPQYPSKTTARCKLRTYQGLSQFHDLDHRQQTLALASDSVPRATASPNVAVFQGLTETDVCVSNKLEWRFFDTSAGTFLHGYKATEAVLKSCRYRLPERSSLLQGFLTRNYLHPDGPRPNSIITQQDLSPKHLSTEEFRALGSLAWGSNKKTETTGPAFEDPLRQSHKLLGRTDFVRATVTKLKACIARVEANWQNFRAVWTFASITARLLALGPVMTQQSCLDVLADCRRITAKWLEDLREKTSSAEDNAVRSEYLEKSLEVALVCLSTFDVDEEHWE</sequence>
<dbReference type="EMBL" id="JAACLJ010000009">
    <property type="protein sequence ID" value="KAF4580928.1"/>
    <property type="molecule type" value="Genomic_DNA"/>
</dbReference>
<organism evidence="1 2">
    <name type="scientific">Ophiocordyceps camponoti-floridani</name>
    <dbReference type="NCBI Taxonomy" id="2030778"/>
    <lineage>
        <taxon>Eukaryota</taxon>
        <taxon>Fungi</taxon>
        <taxon>Dikarya</taxon>
        <taxon>Ascomycota</taxon>
        <taxon>Pezizomycotina</taxon>
        <taxon>Sordariomycetes</taxon>
        <taxon>Hypocreomycetidae</taxon>
        <taxon>Hypocreales</taxon>
        <taxon>Ophiocordycipitaceae</taxon>
        <taxon>Ophiocordyceps</taxon>
    </lineage>
</organism>
<evidence type="ECO:0000313" key="1">
    <source>
        <dbReference type="EMBL" id="KAF4580928.1"/>
    </source>
</evidence>
<dbReference type="OrthoDB" id="5078988at2759"/>
<dbReference type="AlphaFoldDB" id="A0A8H4Q0L0"/>
<protein>
    <submittedName>
        <fullName evidence="1">Uncharacterized protein</fullName>
    </submittedName>
</protein>
<comment type="caution">
    <text evidence="1">The sequence shown here is derived from an EMBL/GenBank/DDBJ whole genome shotgun (WGS) entry which is preliminary data.</text>
</comment>
<gene>
    <name evidence="1" type="ORF">GQ602_007065</name>
</gene>
<proteinExistence type="predicted"/>